<evidence type="ECO:0000256" key="3">
    <source>
        <dbReference type="SAM" id="MobiDB-lite"/>
    </source>
</evidence>
<dbReference type="GO" id="GO:0003676">
    <property type="term" value="F:nucleic acid binding"/>
    <property type="evidence" value="ECO:0007669"/>
    <property type="project" value="InterPro"/>
</dbReference>
<dbReference type="PROSITE" id="PS50158">
    <property type="entry name" value="ZF_CCHC"/>
    <property type="match status" value="1"/>
</dbReference>
<sequence>MNAVRNMEFNLRPQWRQWTYAPRQEPTCGRCGLTHFTKNCFARDRKCFKCHKIGHYGRVCYSQKQTQSKSSDENSEKAKSKGKKDRDSRRISEYFMRKNIMRELPFSSLRPTAFQETVTNCSALKIELKIVKQKLEMCKKEQDKHIRTLSENLETSKEENDDLKKEVRDFQKRENEMQKKLSTFENLNKELKENLESVTKRENEASEKLKRFGNTEQTSATIRELQVQLDSKCSFIDFITERYHEMQNEYCEKLESEKKFAEKEKRLREQTEEVCREKIRELEATINFQLDLIRQNSNHVHQNRNHGNRPNHKNYRGRGRFY</sequence>
<keyword evidence="1" id="KW-0863">Zinc-finger</keyword>
<protein>
    <recommendedName>
        <fullName evidence="4">CCHC-type domain-containing protein</fullName>
    </recommendedName>
</protein>
<dbReference type="Proteomes" id="UP001186944">
    <property type="component" value="Unassembled WGS sequence"/>
</dbReference>
<dbReference type="Gene3D" id="4.10.60.10">
    <property type="entry name" value="Zinc finger, CCHC-type"/>
    <property type="match status" value="1"/>
</dbReference>
<name>A0AA88Y4Z2_PINIB</name>
<evidence type="ECO:0000259" key="4">
    <source>
        <dbReference type="PROSITE" id="PS50158"/>
    </source>
</evidence>
<feature type="coiled-coil region" evidence="2">
    <location>
        <begin position="121"/>
        <end position="208"/>
    </location>
</feature>
<evidence type="ECO:0000256" key="1">
    <source>
        <dbReference type="PROSITE-ProRule" id="PRU00047"/>
    </source>
</evidence>
<gene>
    <name evidence="5" type="ORF">FSP39_012809</name>
</gene>
<keyword evidence="1" id="KW-0479">Metal-binding</keyword>
<feature type="coiled-coil region" evidence="2">
    <location>
        <begin position="244"/>
        <end position="281"/>
    </location>
</feature>
<dbReference type="AlphaFoldDB" id="A0AA88Y4Z2"/>
<feature type="region of interest" description="Disordered" evidence="3">
    <location>
        <begin position="67"/>
        <end position="91"/>
    </location>
</feature>
<reference evidence="5" key="1">
    <citation type="submission" date="2019-08" db="EMBL/GenBank/DDBJ databases">
        <title>The improved chromosome-level genome for the pearl oyster Pinctada fucata martensii using PacBio sequencing and Hi-C.</title>
        <authorList>
            <person name="Zheng Z."/>
        </authorList>
    </citation>
    <scope>NUCLEOTIDE SEQUENCE</scope>
    <source>
        <strain evidence="5">ZZ-2019</strain>
        <tissue evidence="5">Adductor muscle</tissue>
    </source>
</reference>
<proteinExistence type="predicted"/>
<dbReference type="GO" id="GO:0008270">
    <property type="term" value="F:zinc ion binding"/>
    <property type="evidence" value="ECO:0007669"/>
    <property type="project" value="UniProtKB-KW"/>
</dbReference>
<dbReference type="InterPro" id="IPR001878">
    <property type="entry name" value="Znf_CCHC"/>
</dbReference>
<feature type="compositionally biased region" description="Basic residues" evidence="3">
    <location>
        <begin position="301"/>
        <end position="322"/>
    </location>
</feature>
<keyword evidence="2" id="KW-0175">Coiled coil</keyword>
<keyword evidence="6" id="KW-1185">Reference proteome</keyword>
<feature type="region of interest" description="Disordered" evidence="3">
    <location>
        <begin position="299"/>
        <end position="322"/>
    </location>
</feature>
<evidence type="ECO:0000256" key="2">
    <source>
        <dbReference type="SAM" id="Coils"/>
    </source>
</evidence>
<feature type="domain" description="CCHC-type" evidence="4">
    <location>
        <begin position="45"/>
        <end position="60"/>
    </location>
</feature>
<accession>A0AA88Y4Z2</accession>
<evidence type="ECO:0000313" key="5">
    <source>
        <dbReference type="EMBL" id="KAK3097751.1"/>
    </source>
</evidence>
<dbReference type="EMBL" id="VSWD01000007">
    <property type="protein sequence ID" value="KAK3097751.1"/>
    <property type="molecule type" value="Genomic_DNA"/>
</dbReference>
<evidence type="ECO:0000313" key="6">
    <source>
        <dbReference type="Proteomes" id="UP001186944"/>
    </source>
</evidence>
<feature type="compositionally biased region" description="Basic and acidic residues" evidence="3">
    <location>
        <begin position="70"/>
        <end position="91"/>
    </location>
</feature>
<keyword evidence="1" id="KW-0862">Zinc</keyword>
<organism evidence="5 6">
    <name type="scientific">Pinctada imbricata</name>
    <name type="common">Atlantic pearl-oyster</name>
    <name type="synonym">Pinctada martensii</name>
    <dbReference type="NCBI Taxonomy" id="66713"/>
    <lineage>
        <taxon>Eukaryota</taxon>
        <taxon>Metazoa</taxon>
        <taxon>Spiralia</taxon>
        <taxon>Lophotrochozoa</taxon>
        <taxon>Mollusca</taxon>
        <taxon>Bivalvia</taxon>
        <taxon>Autobranchia</taxon>
        <taxon>Pteriomorphia</taxon>
        <taxon>Pterioida</taxon>
        <taxon>Pterioidea</taxon>
        <taxon>Pteriidae</taxon>
        <taxon>Pinctada</taxon>
    </lineage>
</organism>
<comment type="caution">
    <text evidence="5">The sequence shown here is derived from an EMBL/GenBank/DDBJ whole genome shotgun (WGS) entry which is preliminary data.</text>
</comment>